<dbReference type="EMBL" id="LAZR01007670">
    <property type="protein sequence ID" value="KKM83729.1"/>
    <property type="molecule type" value="Genomic_DNA"/>
</dbReference>
<sequence>MKTEVLIKRLKKLEQDTKLLRPKAIAILRGLDDKTLASLEDNTDVNGYSRVVRKVHGYPSDLSLIRLIRLLEALDG</sequence>
<evidence type="ECO:0000313" key="1">
    <source>
        <dbReference type="EMBL" id="KKM83729.1"/>
    </source>
</evidence>
<dbReference type="AlphaFoldDB" id="A0A0F9KNL3"/>
<accession>A0A0F9KNL3</accession>
<proteinExistence type="predicted"/>
<protein>
    <submittedName>
        <fullName evidence="1">Uncharacterized protein</fullName>
    </submittedName>
</protein>
<reference evidence="1" key="1">
    <citation type="journal article" date="2015" name="Nature">
        <title>Complex archaea that bridge the gap between prokaryotes and eukaryotes.</title>
        <authorList>
            <person name="Spang A."/>
            <person name="Saw J.H."/>
            <person name="Jorgensen S.L."/>
            <person name="Zaremba-Niedzwiedzka K."/>
            <person name="Martijn J."/>
            <person name="Lind A.E."/>
            <person name="van Eijk R."/>
            <person name="Schleper C."/>
            <person name="Guy L."/>
            <person name="Ettema T.J."/>
        </authorList>
    </citation>
    <scope>NUCLEOTIDE SEQUENCE</scope>
</reference>
<organism evidence="1">
    <name type="scientific">marine sediment metagenome</name>
    <dbReference type="NCBI Taxonomy" id="412755"/>
    <lineage>
        <taxon>unclassified sequences</taxon>
        <taxon>metagenomes</taxon>
        <taxon>ecological metagenomes</taxon>
    </lineage>
</organism>
<name>A0A0F9KNL3_9ZZZZ</name>
<comment type="caution">
    <text evidence="1">The sequence shown here is derived from an EMBL/GenBank/DDBJ whole genome shotgun (WGS) entry which is preliminary data.</text>
</comment>
<gene>
    <name evidence="1" type="ORF">LCGC14_1306290</name>
</gene>